<comment type="caution">
    <text evidence="2">The sequence shown here is derived from an EMBL/GenBank/DDBJ whole genome shotgun (WGS) entry which is preliminary data.</text>
</comment>
<keyword evidence="3" id="KW-1185">Reference proteome</keyword>
<feature type="region of interest" description="Disordered" evidence="1">
    <location>
        <begin position="55"/>
        <end position="154"/>
    </location>
</feature>
<gene>
    <name evidence="2" type="ORF">C1H46_035111</name>
</gene>
<reference evidence="2 3" key="1">
    <citation type="journal article" date="2019" name="G3 (Bethesda)">
        <title>Sequencing of a Wild Apple (Malus baccata) Genome Unravels the Differences Between Cultivated and Wild Apple Species Regarding Disease Resistance and Cold Tolerance.</title>
        <authorList>
            <person name="Chen X."/>
        </authorList>
    </citation>
    <scope>NUCLEOTIDE SEQUENCE [LARGE SCALE GENOMIC DNA]</scope>
    <source>
        <strain evidence="3">cv. Shandingzi</strain>
        <tissue evidence="2">Leaves</tissue>
    </source>
</reference>
<protein>
    <submittedName>
        <fullName evidence="2">Uncharacterized protein</fullName>
    </submittedName>
</protein>
<evidence type="ECO:0000256" key="1">
    <source>
        <dbReference type="SAM" id="MobiDB-lite"/>
    </source>
</evidence>
<feature type="compositionally biased region" description="Acidic residues" evidence="1">
    <location>
        <begin position="77"/>
        <end position="100"/>
    </location>
</feature>
<proteinExistence type="predicted"/>
<evidence type="ECO:0000313" key="2">
    <source>
        <dbReference type="EMBL" id="TQD79337.1"/>
    </source>
</evidence>
<dbReference type="AlphaFoldDB" id="A0A540KYP2"/>
<name>A0A540KYP2_MALBA</name>
<feature type="compositionally biased region" description="Acidic residues" evidence="1">
    <location>
        <begin position="110"/>
        <end position="145"/>
    </location>
</feature>
<accession>A0A540KYP2</accession>
<dbReference type="EMBL" id="VIEB01000864">
    <property type="protein sequence ID" value="TQD79337.1"/>
    <property type="molecule type" value="Genomic_DNA"/>
</dbReference>
<organism evidence="2 3">
    <name type="scientific">Malus baccata</name>
    <name type="common">Siberian crab apple</name>
    <name type="synonym">Pyrus baccata</name>
    <dbReference type="NCBI Taxonomy" id="106549"/>
    <lineage>
        <taxon>Eukaryota</taxon>
        <taxon>Viridiplantae</taxon>
        <taxon>Streptophyta</taxon>
        <taxon>Embryophyta</taxon>
        <taxon>Tracheophyta</taxon>
        <taxon>Spermatophyta</taxon>
        <taxon>Magnoliopsida</taxon>
        <taxon>eudicotyledons</taxon>
        <taxon>Gunneridae</taxon>
        <taxon>Pentapetalae</taxon>
        <taxon>rosids</taxon>
        <taxon>fabids</taxon>
        <taxon>Rosales</taxon>
        <taxon>Rosaceae</taxon>
        <taxon>Amygdaloideae</taxon>
        <taxon>Maleae</taxon>
        <taxon>Malus</taxon>
    </lineage>
</organism>
<dbReference type="Proteomes" id="UP000315295">
    <property type="component" value="Unassembled WGS sequence"/>
</dbReference>
<sequence length="154" mass="17266">MVQRMLKVPAPAPNRKDVVVFINSLNDDRRTVGKARRVKRMHMPGTQVLASIWTDLGIGPKPKPRVSTCISNKQVDESSDDEEEEEADEEVEGEADDEEAKGEVGKANEEEQGDEEEEDDDDENGDEGEKDEDEGDGDEEEEEGNDFGHFEEEE</sequence>
<evidence type="ECO:0000313" key="3">
    <source>
        <dbReference type="Proteomes" id="UP000315295"/>
    </source>
</evidence>